<reference evidence="1" key="2">
    <citation type="journal article" date="2023" name="Science">
        <title>Genomic signatures of disease resistance in endangered staghorn corals.</title>
        <authorList>
            <person name="Vollmer S.V."/>
            <person name="Selwyn J.D."/>
            <person name="Despard B.A."/>
            <person name="Roesel C.L."/>
        </authorList>
    </citation>
    <scope>NUCLEOTIDE SEQUENCE</scope>
    <source>
        <strain evidence="1">K2</strain>
    </source>
</reference>
<evidence type="ECO:0000313" key="1">
    <source>
        <dbReference type="EMBL" id="KAK2557540.1"/>
    </source>
</evidence>
<dbReference type="Proteomes" id="UP001249851">
    <property type="component" value="Unassembled WGS sequence"/>
</dbReference>
<reference evidence="1" key="1">
    <citation type="journal article" date="2023" name="G3 (Bethesda)">
        <title>Whole genome assembly and annotation of the endangered Caribbean coral Acropora cervicornis.</title>
        <authorList>
            <person name="Selwyn J.D."/>
            <person name="Vollmer S.V."/>
        </authorList>
    </citation>
    <scope>NUCLEOTIDE SEQUENCE</scope>
    <source>
        <strain evidence="1">K2</strain>
    </source>
</reference>
<name>A0AAD9V1R0_ACRCE</name>
<dbReference type="EMBL" id="JARQWQ010000049">
    <property type="protein sequence ID" value="KAK2557540.1"/>
    <property type="molecule type" value="Genomic_DNA"/>
</dbReference>
<accession>A0AAD9V1R0</accession>
<gene>
    <name evidence="1" type="ORF">P5673_020293</name>
</gene>
<organism evidence="1 2">
    <name type="scientific">Acropora cervicornis</name>
    <name type="common">Staghorn coral</name>
    <dbReference type="NCBI Taxonomy" id="6130"/>
    <lineage>
        <taxon>Eukaryota</taxon>
        <taxon>Metazoa</taxon>
        <taxon>Cnidaria</taxon>
        <taxon>Anthozoa</taxon>
        <taxon>Hexacorallia</taxon>
        <taxon>Scleractinia</taxon>
        <taxon>Astrocoeniina</taxon>
        <taxon>Acroporidae</taxon>
        <taxon>Acropora</taxon>
    </lineage>
</organism>
<sequence>MKTFSLRKLSESYRVVVYEVIVIYIDLNNFQSDFIVILYLETDRNFGSTEEFLKQFYCSVLGLITTWNNVDNLRKEAISELSLVSLSLWTDCLISLFVTRKNCSTLAHLRQSAKCNYALQSTSGKQSLVHPKGLLGVRCLQKLWMERTSSLLRDNADQGQSSLPRANNFIFNPQLNFGLCEGEYYGVVGHVGYAVAEQRSCFVRRVSFDK</sequence>
<protein>
    <submittedName>
        <fullName evidence="1">Uncharacterized protein</fullName>
    </submittedName>
</protein>
<evidence type="ECO:0000313" key="2">
    <source>
        <dbReference type="Proteomes" id="UP001249851"/>
    </source>
</evidence>
<dbReference type="AlphaFoldDB" id="A0AAD9V1R0"/>
<comment type="caution">
    <text evidence="1">The sequence shown here is derived from an EMBL/GenBank/DDBJ whole genome shotgun (WGS) entry which is preliminary data.</text>
</comment>
<proteinExistence type="predicted"/>
<keyword evidence="2" id="KW-1185">Reference proteome</keyword>